<feature type="domain" description="Histidine kinase" evidence="5">
    <location>
        <begin position="411"/>
        <end position="636"/>
    </location>
</feature>
<dbReference type="InterPro" id="IPR003594">
    <property type="entry name" value="HATPase_dom"/>
</dbReference>
<dbReference type="InterPro" id="IPR004358">
    <property type="entry name" value="Sig_transdc_His_kin-like_C"/>
</dbReference>
<feature type="modified residue" description="4-aspartylphosphate" evidence="4">
    <location>
        <position position="708"/>
    </location>
</feature>
<gene>
    <name evidence="9" type="ORF">IPN91_06290</name>
</gene>
<dbReference type="CDD" id="cd00130">
    <property type="entry name" value="PAS"/>
    <property type="match status" value="2"/>
</dbReference>
<dbReference type="PRINTS" id="PR00344">
    <property type="entry name" value="BCTRLSENSOR"/>
</dbReference>
<dbReference type="InterPro" id="IPR001610">
    <property type="entry name" value="PAC"/>
</dbReference>
<dbReference type="CDD" id="cd00156">
    <property type="entry name" value="REC"/>
    <property type="match status" value="1"/>
</dbReference>
<dbReference type="InterPro" id="IPR036890">
    <property type="entry name" value="HATPase_C_sf"/>
</dbReference>
<dbReference type="PROSITE" id="PS50109">
    <property type="entry name" value="HIS_KIN"/>
    <property type="match status" value="1"/>
</dbReference>
<dbReference type="SMART" id="SM00448">
    <property type="entry name" value="REC"/>
    <property type="match status" value="1"/>
</dbReference>
<dbReference type="EMBL" id="JADKCH010000004">
    <property type="protein sequence ID" value="MBK8572250.1"/>
    <property type="molecule type" value="Genomic_DNA"/>
</dbReference>
<evidence type="ECO:0000256" key="2">
    <source>
        <dbReference type="ARBA" id="ARBA00012438"/>
    </source>
</evidence>
<dbReference type="SMART" id="SM00086">
    <property type="entry name" value="PAC"/>
    <property type="match status" value="2"/>
</dbReference>
<dbReference type="NCBIfam" id="TIGR00229">
    <property type="entry name" value="sensory_box"/>
    <property type="match status" value="2"/>
</dbReference>
<dbReference type="Gene3D" id="1.10.287.130">
    <property type="match status" value="1"/>
</dbReference>
<dbReference type="InterPro" id="IPR013656">
    <property type="entry name" value="PAS_4"/>
</dbReference>
<dbReference type="InterPro" id="IPR036097">
    <property type="entry name" value="HisK_dim/P_sf"/>
</dbReference>
<dbReference type="Pfam" id="PF08448">
    <property type="entry name" value="PAS_4"/>
    <property type="match status" value="2"/>
</dbReference>
<evidence type="ECO:0000256" key="3">
    <source>
        <dbReference type="ARBA" id="ARBA00022553"/>
    </source>
</evidence>
<dbReference type="Gene3D" id="3.40.50.2300">
    <property type="match status" value="1"/>
</dbReference>
<sequence>MGEPDQINLRSVYDASHHFMGVLSPDGRLLDANKTALQAAGLTMAEVQGRPFWETPWWAHDPGEQARLKAGIQRAARGECFEMETTHTTADGRVLVVSFSIRPLLDEQGRVVALLPEGRDISDLAREREQLRLSEMRFRSLVEHAPEAIVILDAATGRFVEANAQAEVLFKAARSRLMELGPSQLSPEFQPGGRASAEAAPAHVRRALVEGTAEFEWTHQALDGELIPCEVRLLKLPGSAGDLVRGSLVDLRPWLAKERHLLESENKFRLLFERSVEGLLLLDGDRFTDCNQAVLDLLGCTEPEFLRLHPWELSPPVQPDGRASEEKARDMIATAHARGVHRFEWMHRRLSGEDFPVEVTLIPIPLGGKDILFTSWRDITDRKKAEQDRLQLERQMLHAQKLESLGVLAGGIAHDFNNLLTAILANLNLAEAGVPEDSPVAARLRATEGAALKAAELTRQMLAYSGKGRFVVRPHDLNLVVREVTDLVKVSIAKKANLHFSLEEDLPLVEADEAQLQQVILNLVTNASDALGDREGEIRVTTCARTLDETFISATFPSQGLTPGLYAVLEVGDTGVGMTPEVLARIFDPFFTTKPTGHGLGLSAIQGILRGHRAGLKVYSEPGRGTSFQVYLPATSAPRPQAALVHSDPSDVVLSGRVLLVDDEDSILEVTAKALERLGFEVATAADGREAVELFSQGPEAFRLALVDLTMPRMDGRECFKALRALRPDLPVVLCSGFSEQESVKAFLGEGLAGFIQKPYSMGTLRKALIEALHP</sequence>
<dbReference type="PANTHER" id="PTHR43065:SF42">
    <property type="entry name" value="TWO-COMPONENT SENSOR PPRA"/>
    <property type="match status" value="1"/>
</dbReference>
<dbReference type="PANTHER" id="PTHR43065">
    <property type="entry name" value="SENSOR HISTIDINE KINASE"/>
    <property type="match status" value="1"/>
</dbReference>
<feature type="domain" description="PAS" evidence="7">
    <location>
        <begin position="5"/>
        <end position="79"/>
    </location>
</feature>
<feature type="domain" description="PAC" evidence="8">
    <location>
        <begin position="81"/>
        <end position="133"/>
    </location>
</feature>
<evidence type="ECO:0000259" key="5">
    <source>
        <dbReference type="PROSITE" id="PS50109"/>
    </source>
</evidence>
<dbReference type="Pfam" id="PF00072">
    <property type="entry name" value="Response_reg"/>
    <property type="match status" value="1"/>
</dbReference>
<comment type="caution">
    <text evidence="9">The sequence shown here is derived from an EMBL/GenBank/DDBJ whole genome shotgun (WGS) entry which is preliminary data.</text>
</comment>
<evidence type="ECO:0000259" key="6">
    <source>
        <dbReference type="PROSITE" id="PS50110"/>
    </source>
</evidence>
<dbReference type="CDD" id="cd00082">
    <property type="entry name" value="HisKA"/>
    <property type="match status" value="1"/>
</dbReference>
<dbReference type="AlphaFoldDB" id="A0A936F1T6"/>
<accession>A0A936F1T6</accession>
<dbReference type="PROSITE" id="PS50110">
    <property type="entry name" value="RESPONSE_REGULATORY"/>
    <property type="match status" value="1"/>
</dbReference>
<dbReference type="Pfam" id="PF13426">
    <property type="entry name" value="PAS_9"/>
    <property type="match status" value="1"/>
</dbReference>
<dbReference type="InterPro" id="IPR005467">
    <property type="entry name" value="His_kinase_dom"/>
</dbReference>
<dbReference type="Proteomes" id="UP000709959">
    <property type="component" value="Unassembled WGS sequence"/>
</dbReference>
<evidence type="ECO:0000256" key="4">
    <source>
        <dbReference type="PROSITE-ProRule" id="PRU00169"/>
    </source>
</evidence>
<dbReference type="GO" id="GO:0000155">
    <property type="term" value="F:phosphorelay sensor kinase activity"/>
    <property type="evidence" value="ECO:0007669"/>
    <property type="project" value="InterPro"/>
</dbReference>
<dbReference type="InterPro" id="IPR000700">
    <property type="entry name" value="PAS-assoc_C"/>
</dbReference>
<organism evidence="9 10">
    <name type="scientific">Candidatus Geothrix odensensis</name>
    <dbReference type="NCBI Taxonomy" id="2954440"/>
    <lineage>
        <taxon>Bacteria</taxon>
        <taxon>Pseudomonadati</taxon>
        <taxon>Acidobacteriota</taxon>
        <taxon>Holophagae</taxon>
        <taxon>Holophagales</taxon>
        <taxon>Holophagaceae</taxon>
        <taxon>Geothrix</taxon>
    </lineage>
</organism>
<dbReference type="SUPFAM" id="SSF52172">
    <property type="entry name" value="CheY-like"/>
    <property type="match status" value="1"/>
</dbReference>
<dbReference type="PROSITE" id="PS50113">
    <property type="entry name" value="PAC"/>
    <property type="match status" value="1"/>
</dbReference>
<comment type="catalytic activity">
    <reaction evidence="1">
        <text>ATP + protein L-histidine = ADP + protein N-phospho-L-histidine.</text>
        <dbReference type="EC" id="2.7.13.3"/>
    </reaction>
</comment>
<dbReference type="InterPro" id="IPR035965">
    <property type="entry name" value="PAS-like_dom_sf"/>
</dbReference>
<reference evidence="9 10" key="1">
    <citation type="submission" date="2020-10" db="EMBL/GenBank/DDBJ databases">
        <title>Connecting structure to function with the recovery of over 1000 high-quality activated sludge metagenome-assembled genomes encoding full-length rRNA genes using long-read sequencing.</title>
        <authorList>
            <person name="Singleton C.M."/>
            <person name="Petriglieri F."/>
            <person name="Kristensen J.M."/>
            <person name="Kirkegaard R.H."/>
            <person name="Michaelsen T.Y."/>
            <person name="Andersen M.H."/>
            <person name="Karst S.M."/>
            <person name="Dueholm M.S."/>
            <person name="Nielsen P.H."/>
            <person name="Albertsen M."/>
        </authorList>
    </citation>
    <scope>NUCLEOTIDE SEQUENCE [LARGE SCALE GENOMIC DNA]</scope>
    <source>
        <strain evidence="9">OdNE_18-Q3-R46-58_MAXAC.008</strain>
    </source>
</reference>
<evidence type="ECO:0000313" key="9">
    <source>
        <dbReference type="EMBL" id="MBK8572250.1"/>
    </source>
</evidence>
<dbReference type="EC" id="2.7.13.3" evidence="2"/>
<evidence type="ECO:0000256" key="1">
    <source>
        <dbReference type="ARBA" id="ARBA00000085"/>
    </source>
</evidence>
<dbReference type="Gene3D" id="3.30.450.20">
    <property type="entry name" value="PAS domain"/>
    <property type="match status" value="3"/>
</dbReference>
<feature type="domain" description="Response regulatory" evidence="6">
    <location>
        <begin position="657"/>
        <end position="773"/>
    </location>
</feature>
<keyword evidence="3 4" id="KW-0597">Phosphoprotein</keyword>
<dbReference type="InterPro" id="IPR003661">
    <property type="entry name" value="HisK_dim/P_dom"/>
</dbReference>
<dbReference type="InterPro" id="IPR001789">
    <property type="entry name" value="Sig_transdc_resp-reg_receiver"/>
</dbReference>
<dbReference type="PROSITE" id="PS50112">
    <property type="entry name" value="PAS"/>
    <property type="match status" value="1"/>
</dbReference>
<dbReference type="SUPFAM" id="SSF55874">
    <property type="entry name" value="ATPase domain of HSP90 chaperone/DNA topoisomerase II/histidine kinase"/>
    <property type="match status" value="1"/>
</dbReference>
<name>A0A936F1T6_9BACT</name>
<dbReference type="SUPFAM" id="SSF47384">
    <property type="entry name" value="Homodimeric domain of signal transducing histidine kinase"/>
    <property type="match status" value="1"/>
</dbReference>
<dbReference type="InterPro" id="IPR000014">
    <property type="entry name" value="PAS"/>
</dbReference>
<evidence type="ECO:0000259" key="7">
    <source>
        <dbReference type="PROSITE" id="PS50112"/>
    </source>
</evidence>
<protein>
    <recommendedName>
        <fullName evidence="2">histidine kinase</fullName>
        <ecNumber evidence="2">2.7.13.3</ecNumber>
    </recommendedName>
</protein>
<evidence type="ECO:0000313" key="10">
    <source>
        <dbReference type="Proteomes" id="UP000709959"/>
    </source>
</evidence>
<dbReference type="Pfam" id="PF02518">
    <property type="entry name" value="HATPase_c"/>
    <property type="match status" value="1"/>
</dbReference>
<dbReference type="Gene3D" id="3.30.565.10">
    <property type="entry name" value="Histidine kinase-like ATPase, C-terminal domain"/>
    <property type="match status" value="1"/>
</dbReference>
<dbReference type="SMART" id="SM00091">
    <property type="entry name" value="PAS"/>
    <property type="match status" value="3"/>
</dbReference>
<dbReference type="SMART" id="SM00387">
    <property type="entry name" value="HATPase_c"/>
    <property type="match status" value="1"/>
</dbReference>
<dbReference type="InterPro" id="IPR011006">
    <property type="entry name" value="CheY-like_superfamily"/>
</dbReference>
<dbReference type="SUPFAM" id="SSF55785">
    <property type="entry name" value="PYP-like sensor domain (PAS domain)"/>
    <property type="match status" value="3"/>
</dbReference>
<evidence type="ECO:0000259" key="8">
    <source>
        <dbReference type="PROSITE" id="PS50113"/>
    </source>
</evidence>
<proteinExistence type="predicted"/>